<evidence type="ECO:0000256" key="1">
    <source>
        <dbReference type="SAM" id="Phobius"/>
    </source>
</evidence>
<comment type="caution">
    <text evidence="2">The sequence shown here is derived from an EMBL/GenBank/DDBJ whole genome shotgun (WGS) entry which is preliminary data.</text>
</comment>
<feature type="transmembrane region" description="Helical" evidence="1">
    <location>
        <begin position="179"/>
        <end position="199"/>
    </location>
</feature>
<feature type="transmembrane region" description="Helical" evidence="1">
    <location>
        <begin position="112"/>
        <end position="133"/>
    </location>
</feature>
<dbReference type="Pfam" id="PF09991">
    <property type="entry name" value="DUF2232"/>
    <property type="match status" value="1"/>
</dbReference>
<feature type="transmembrane region" description="Helical" evidence="1">
    <location>
        <begin position="220"/>
        <end position="238"/>
    </location>
</feature>
<accession>U2S2Q1</accession>
<dbReference type="HOGENOM" id="CLU_859853_0_0_9"/>
<feature type="transmembrane region" description="Helical" evidence="1">
    <location>
        <begin position="288"/>
        <end position="310"/>
    </location>
</feature>
<dbReference type="Proteomes" id="UP000016637">
    <property type="component" value="Unassembled WGS sequence"/>
</dbReference>
<protein>
    <recommendedName>
        <fullName evidence="4">DUF2232 domain-containing protein</fullName>
    </recommendedName>
</protein>
<proteinExistence type="predicted"/>
<dbReference type="EMBL" id="AWVP01000074">
    <property type="protein sequence ID" value="ERK57077.1"/>
    <property type="molecule type" value="Genomic_DNA"/>
</dbReference>
<keyword evidence="1" id="KW-0812">Transmembrane</keyword>
<dbReference type="PATRIC" id="fig|1321820.3.peg.1179"/>
<dbReference type="eggNOG" id="ENOG50313VD">
    <property type="taxonomic scope" value="Bacteria"/>
</dbReference>
<feature type="transmembrane region" description="Helical" evidence="1">
    <location>
        <begin position="24"/>
        <end position="53"/>
    </location>
</feature>
<keyword evidence="1" id="KW-0472">Membrane</keyword>
<keyword evidence="1" id="KW-1133">Transmembrane helix</keyword>
<evidence type="ECO:0000313" key="2">
    <source>
        <dbReference type="EMBL" id="ERK57077.1"/>
    </source>
</evidence>
<dbReference type="AlphaFoldDB" id="U2S2Q1"/>
<organism evidence="2 3">
    <name type="scientific">Gemella bergeri ATCC 700627</name>
    <dbReference type="NCBI Taxonomy" id="1321820"/>
    <lineage>
        <taxon>Bacteria</taxon>
        <taxon>Bacillati</taxon>
        <taxon>Bacillota</taxon>
        <taxon>Bacilli</taxon>
        <taxon>Bacillales</taxon>
        <taxon>Gemellaceae</taxon>
        <taxon>Gemella</taxon>
    </lineage>
</organism>
<keyword evidence="3" id="KW-1185">Reference proteome</keyword>
<reference evidence="2 3" key="1">
    <citation type="submission" date="2013-08" db="EMBL/GenBank/DDBJ databases">
        <authorList>
            <person name="Weinstock G."/>
            <person name="Sodergren E."/>
            <person name="Wylie T."/>
            <person name="Fulton L."/>
            <person name="Fulton R."/>
            <person name="Fronick C."/>
            <person name="O'Laughlin M."/>
            <person name="Godfrey J."/>
            <person name="Miner T."/>
            <person name="Herter B."/>
            <person name="Appelbaum E."/>
            <person name="Cordes M."/>
            <person name="Lek S."/>
            <person name="Wollam A."/>
            <person name="Pepin K.H."/>
            <person name="Palsikar V.B."/>
            <person name="Mitreva M."/>
            <person name="Wilson R.K."/>
        </authorList>
    </citation>
    <scope>NUCLEOTIDE SEQUENCE [LARGE SCALE GENOMIC DNA]</scope>
    <source>
        <strain evidence="2 3">ATCC 700627</strain>
    </source>
</reference>
<feature type="transmembrane region" description="Helical" evidence="1">
    <location>
        <begin position="258"/>
        <end position="276"/>
    </location>
</feature>
<feature type="transmembrane region" description="Helical" evidence="1">
    <location>
        <begin position="73"/>
        <end position="100"/>
    </location>
</feature>
<evidence type="ECO:0008006" key="4">
    <source>
        <dbReference type="Google" id="ProtNLM"/>
    </source>
</evidence>
<sequence>MIKEELEKLLANKFFFKEPSNKKVIAYSISFILLALLGALLRVEIIAAFLSVFPLTYVLGAKGEKLYLPLSTVGIVIVLVLSPSGFALWFTLHIFIAYIIYKLICDRHSKVILLLTMTAFLFLGIAIYVVLLVKQGALNINFEQISKIVNDNVNTMIMANKEIDKNLLLANFESFKKTFPVTIFVALFVYSLGLGQYTLTMLSREYVIIPTFPKFSRIMLSTKMGYFYVVLTLISLFLEMQNTNNYDFWTIVVQNVVGVLALAFTLNGLFTVFFFAEQNRGAKAVKPLLVIMMIFLSPIFELIGFVDSLFKLREKFMTLRKGR</sequence>
<gene>
    <name evidence="2" type="ORF">HMPREF1983_01217</name>
</gene>
<name>U2S2Q1_9BACL</name>
<evidence type="ECO:0000313" key="3">
    <source>
        <dbReference type="Proteomes" id="UP000016637"/>
    </source>
</evidence>
<dbReference type="InterPro" id="IPR018710">
    <property type="entry name" value="DUF2232"/>
</dbReference>